<gene>
    <name evidence="6" type="ordered locus">Solca_3682</name>
</gene>
<feature type="transmembrane region" description="Helical" evidence="5">
    <location>
        <begin position="97"/>
        <end position="115"/>
    </location>
</feature>
<evidence type="ECO:0000256" key="4">
    <source>
        <dbReference type="ARBA" id="ARBA00023136"/>
    </source>
</evidence>
<feature type="transmembrane region" description="Helical" evidence="5">
    <location>
        <begin position="48"/>
        <end position="66"/>
    </location>
</feature>
<proteinExistence type="predicted"/>
<dbReference type="InterPro" id="IPR032808">
    <property type="entry name" value="DoxX"/>
</dbReference>
<evidence type="ECO:0000256" key="1">
    <source>
        <dbReference type="ARBA" id="ARBA00004141"/>
    </source>
</evidence>
<reference evidence="6" key="1">
    <citation type="submission" date="2012-02" db="EMBL/GenBank/DDBJ databases">
        <title>The complete genome of Solitalea canadensis DSM 3403.</title>
        <authorList>
            <consortium name="US DOE Joint Genome Institute (JGI-PGF)"/>
            <person name="Lucas S."/>
            <person name="Copeland A."/>
            <person name="Lapidus A."/>
            <person name="Glavina del Rio T."/>
            <person name="Dalin E."/>
            <person name="Tice H."/>
            <person name="Bruce D."/>
            <person name="Goodwin L."/>
            <person name="Pitluck S."/>
            <person name="Peters L."/>
            <person name="Ovchinnikova G."/>
            <person name="Lu M."/>
            <person name="Kyrpides N."/>
            <person name="Mavromatis K."/>
            <person name="Ivanova N."/>
            <person name="Brettin T."/>
            <person name="Detter J.C."/>
            <person name="Han C."/>
            <person name="Larimer F."/>
            <person name="Land M."/>
            <person name="Hauser L."/>
            <person name="Markowitz V."/>
            <person name="Cheng J.-F."/>
            <person name="Hugenholtz P."/>
            <person name="Woyke T."/>
            <person name="Wu D."/>
            <person name="Spring S."/>
            <person name="Schroeder M."/>
            <person name="Kopitz M."/>
            <person name="Brambilla E."/>
            <person name="Klenk H.-P."/>
            <person name="Eisen J.A."/>
        </authorList>
    </citation>
    <scope>NUCLEOTIDE SEQUENCE</scope>
    <source>
        <strain evidence="6">DSM 3403</strain>
    </source>
</reference>
<dbReference type="HOGENOM" id="CLU_148050_1_0_10"/>
<sequence>MKIAMIIVRTLMGLMFLFASITVLFKLMPQPELHGDVKTFTMGMAVTGYFFPFLKITELICGIAFVTGRFVTLAAVVIFPIIINILLFHAFMAPEGLLVAILLLLGDLFLAYYYRENYRTLFKIK</sequence>
<evidence type="ECO:0000313" key="7">
    <source>
        <dbReference type="Proteomes" id="UP000007590"/>
    </source>
</evidence>
<dbReference type="RefSeq" id="WP_014681909.1">
    <property type="nucleotide sequence ID" value="NC_017770.1"/>
</dbReference>
<dbReference type="GO" id="GO:0016020">
    <property type="term" value="C:membrane"/>
    <property type="evidence" value="ECO:0007669"/>
    <property type="project" value="UniProtKB-SubCell"/>
</dbReference>
<evidence type="ECO:0000256" key="2">
    <source>
        <dbReference type="ARBA" id="ARBA00022692"/>
    </source>
</evidence>
<name>H8KLV8_SOLCM</name>
<evidence type="ECO:0000256" key="3">
    <source>
        <dbReference type="ARBA" id="ARBA00022989"/>
    </source>
</evidence>
<keyword evidence="4 5" id="KW-0472">Membrane</keyword>
<evidence type="ECO:0000313" key="6">
    <source>
        <dbReference type="EMBL" id="AFD08686.1"/>
    </source>
</evidence>
<dbReference type="Pfam" id="PF07681">
    <property type="entry name" value="DoxX"/>
    <property type="match status" value="1"/>
</dbReference>
<dbReference type="AlphaFoldDB" id="H8KLV8"/>
<dbReference type="OrthoDB" id="8161897at2"/>
<organism evidence="6 7">
    <name type="scientific">Solitalea canadensis (strain ATCC 29591 / DSM 3403 / JCM 21819 / LMG 8368 / NBRC 15130 / NCIMB 12057 / USAM 9D)</name>
    <name type="common">Flexibacter canadensis</name>
    <dbReference type="NCBI Taxonomy" id="929556"/>
    <lineage>
        <taxon>Bacteria</taxon>
        <taxon>Pseudomonadati</taxon>
        <taxon>Bacteroidota</taxon>
        <taxon>Sphingobacteriia</taxon>
        <taxon>Sphingobacteriales</taxon>
        <taxon>Sphingobacteriaceae</taxon>
        <taxon>Solitalea</taxon>
    </lineage>
</organism>
<dbReference type="STRING" id="929556.Solca_3682"/>
<evidence type="ECO:0000256" key="5">
    <source>
        <dbReference type="SAM" id="Phobius"/>
    </source>
</evidence>
<keyword evidence="7" id="KW-1185">Reference proteome</keyword>
<dbReference type="eggNOG" id="ENOG5032VY2">
    <property type="taxonomic scope" value="Bacteria"/>
</dbReference>
<accession>H8KLV8</accession>
<feature type="transmembrane region" description="Helical" evidence="5">
    <location>
        <begin position="7"/>
        <end position="28"/>
    </location>
</feature>
<dbReference type="Proteomes" id="UP000007590">
    <property type="component" value="Chromosome"/>
</dbReference>
<dbReference type="KEGG" id="scn:Solca_3682"/>
<dbReference type="EMBL" id="CP003349">
    <property type="protein sequence ID" value="AFD08686.1"/>
    <property type="molecule type" value="Genomic_DNA"/>
</dbReference>
<keyword evidence="2 5" id="KW-0812">Transmembrane</keyword>
<comment type="subcellular location">
    <subcellularLocation>
        <location evidence="1">Membrane</location>
        <topology evidence="1">Multi-pass membrane protein</topology>
    </subcellularLocation>
</comment>
<protein>
    <submittedName>
        <fullName evidence="6">DoxX protein</fullName>
    </submittedName>
</protein>
<keyword evidence="3 5" id="KW-1133">Transmembrane helix</keyword>
<feature type="transmembrane region" description="Helical" evidence="5">
    <location>
        <begin position="73"/>
        <end position="91"/>
    </location>
</feature>